<sequence length="571" mass="61035">MNRSMWEAKAGAVRSWSDRQLLDETHTLAFRERRVTLAMILLLLEVERRELHLERYSSLFSYCTDQLGYSRSAAARRIRAARVLRDHPAAAERLADGSLNLTTVCLLSRVLTQQNAGDLLAAASGKSEAEVEVLVAAYGAPRAVRDRIRVIRVTALGNHAGSSTGSIAHEAVTHATAAHATVTHAAVTNAATTHVTTTHATATGATSGSLVGIGISETVPNEDGGAPRSEAQRESAVAKPDPNAAQDGTAEPTTDRPVVQGGSTSTELHPTAPEIGAVAYEIKFQADRTLMKKIERARILIARGCPQASLSDLFDRSLEAFLDREDPERRQARRKARAVRRADEGCRTRGGDPRAGRNERADTRGSSATPASTGVPGSQDVAVARRASAPRRRIDLGPTDEQASANTSTRAAKQCRARVSTPVEGRVSTHVLASMQVGGAARGLGSAGRLASTQVGSTEEVESAAQRRPSLRSRHVPAAVRDAVLLRDGLRCTFVGPEGRCPETSGLHLDHAEPWAWGGPNDVSNLRVRCAAHNYHYGRKLFGRRATRGAVPARPDVPTDADAMVHTRMSG</sequence>
<evidence type="ECO:0000256" key="1">
    <source>
        <dbReference type="SAM" id="MobiDB-lite"/>
    </source>
</evidence>
<dbReference type="InterPro" id="IPR003615">
    <property type="entry name" value="HNH_nuc"/>
</dbReference>
<keyword evidence="3" id="KW-0255">Endonuclease</keyword>
<evidence type="ECO:0000313" key="4">
    <source>
        <dbReference type="Proteomes" id="UP000697710"/>
    </source>
</evidence>
<dbReference type="EMBL" id="JAGQHR010000190">
    <property type="protein sequence ID" value="MCA9727563.1"/>
    <property type="molecule type" value="Genomic_DNA"/>
</dbReference>
<name>A0A956LYI8_UNCEI</name>
<feature type="region of interest" description="Disordered" evidence="1">
    <location>
        <begin position="214"/>
        <end position="272"/>
    </location>
</feature>
<dbReference type="Gene3D" id="1.10.30.50">
    <property type="match status" value="1"/>
</dbReference>
<feature type="domain" description="HNH nuclease" evidence="2">
    <location>
        <begin position="479"/>
        <end position="535"/>
    </location>
</feature>
<evidence type="ECO:0000259" key="2">
    <source>
        <dbReference type="SMART" id="SM00507"/>
    </source>
</evidence>
<feature type="compositionally biased region" description="Polar residues" evidence="1">
    <location>
        <begin position="364"/>
        <end position="376"/>
    </location>
</feature>
<organism evidence="3 4">
    <name type="scientific">Eiseniibacteriota bacterium</name>
    <dbReference type="NCBI Taxonomy" id="2212470"/>
    <lineage>
        <taxon>Bacteria</taxon>
        <taxon>Candidatus Eiseniibacteriota</taxon>
    </lineage>
</organism>
<comment type="caution">
    <text evidence="3">The sequence shown here is derived from an EMBL/GenBank/DDBJ whole genome shotgun (WGS) entry which is preliminary data.</text>
</comment>
<feature type="region of interest" description="Disordered" evidence="1">
    <location>
        <begin position="448"/>
        <end position="473"/>
    </location>
</feature>
<feature type="compositionally biased region" description="Basic and acidic residues" evidence="1">
    <location>
        <begin position="340"/>
        <end position="363"/>
    </location>
</feature>
<dbReference type="AlphaFoldDB" id="A0A956LYI8"/>
<accession>A0A956LYI8</accession>
<dbReference type="GO" id="GO:0004519">
    <property type="term" value="F:endonuclease activity"/>
    <property type="evidence" value="ECO:0007669"/>
    <property type="project" value="UniProtKB-KW"/>
</dbReference>
<proteinExistence type="predicted"/>
<protein>
    <submittedName>
        <fullName evidence="3">HNH endonuclease</fullName>
    </submittedName>
</protein>
<reference evidence="3" key="1">
    <citation type="submission" date="2020-04" db="EMBL/GenBank/DDBJ databases">
        <authorList>
            <person name="Zhang T."/>
        </authorList>
    </citation>
    <scope>NUCLEOTIDE SEQUENCE</scope>
    <source>
        <strain evidence="3">HKST-UBA01</strain>
    </source>
</reference>
<reference evidence="3" key="2">
    <citation type="journal article" date="2021" name="Microbiome">
        <title>Successional dynamics and alternative stable states in a saline activated sludge microbial community over 9 years.</title>
        <authorList>
            <person name="Wang Y."/>
            <person name="Ye J."/>
            <person name="Ju F."/>
            <person name="Liu L."/>
            <person name="Boyd J.A."/>
            <person name="Deng Y."/>
            <person name="Parks D.H."/>
            <person name="Jiang X."/>
            <person name="Yin X."/>
            <person name="Woodcroft B.J."/>
            <person name="Tyson G.W."/>
            <person name="Hugenholtz P."/>
            <person name="Polz M.F."/>
            <person name="Zhang T."/>
        </authorList>
    </citation>
    <scope>NUCLEOTIDE SEQUENCE</scope>
    <source>
        <strain evidence="3">HKST-UBA01</strain>
    </source>
</reference>
<dbReference type="Proteomes" id="UP000697710">
    <property type="component" value="Unassembled WGS sequence"/>
</dbReference>
<feature type="region of interest" description="Disordered" evidence="1">
    <location>
        <begin position="326"/>
        <end position="422"/>
    </location>
</feature>
<feature type="compositionally biased region" description="Polar residues" evidence="1">
    <location>
        <begin position="401"/>
        <end position="411"/>
    </location>
</feature>
<keyword evidence="3" id="KW-0378">Hydrolase</keyword>
<keyword evidence="3" id="KW-0540">Nuclease</keyword>
<evidence type="ECO:0000313" key="3">
    <source>
        <dbReference type="EMBL" id="MCA9727563.1"/>
    </source>
</evidence>
<dbReference type="SMART" id="SM00507">
    <property type="entry name" value="HNHc"/>
    <property type="match status" value="1"/>
</dbReference>
<gene>
    <name evidence="3" type="ORF">KC729_07760</name>
</gene>
<dbReference type="CDD" id="cd00085">
    <property type="entry name" value="HNHc"/>
    <property type="match status" value="1"/>
</dbReference>